<keyword evidence="6 11" id="KW-0697">Rotamase</keyword>
<dbReference type="AlphaFoldDB" id="A0A1G2KKE5"/>
<comment type="subcellular location">
    <subcellularLocation>
        <location evidence="11">Cytoplasm</location>
    </subcellularLocation>
    <text evidence="11">About half TF is bound to the ribosome near the polypeptide exit tunnel while the other half is free in the cytoplasm.</text>
</comment>
<dbReference type="PANTHER" id="PTHR30560:SF3">
    <property type="entry name" value="TRIGGER FACTOR-LIKE PROTEIN TIG, CHLOROPLASTIC"/>
    <property type="match status" value="1"/>
</dbReference>
<dbReference type="GO" id="GO:0005737">
    <property type="term" value="C:cytoplasm"/>
    <property type="evidence" value="ECO:0007669"/>
    <property type="project" value="UniProtKB-SubCell"/>
</dbReference>
<dbReference type="GO" id="GO:0043335">
    <property type="term" value="P:protein unfolding"/>
    <property type="evidence" value="ECO:0007669"/>
    <property type="project" value="TreeGrafter"/>
</dbReference>
<dbReference type="GO" id="GO:0051301">
    <property type="term" value="P:cell division"/>
    <property type="evidence" value="ECO:0007669"/>
    <property type="project" value="UniProtKB-KW"/>
</dbReference>
<evidence type="ECO:0000259" key="14">
    <source>
        <dbReference type="PROSITE" id="PS50059"/>
    </source>
</evidence>
<dbReference type="EMBL" id="MHQI01000031">
    <property type="protein sequence ID" value="OGZ99907.1"/>
    <property type="molecule type" value="Genomic_DNA"/>
</dbReference>
<dbReference type="GO" id="GO:0043022">
    <property type="term" value="F:ribosome binding"/>
    <property type="evidence" value="ECO:0007669"/>
    <property type="project" value="TreeGrafter"/>
</dbReference>
<evidence type="ECO:0000313" key="15">
    <source>
        <dbReference type="EMBL" id="OGZ99907.1"/>
    </source>
</evidence>
<reference evidence="15 16" key="1">
    <citation type="journal article" date="2016" name="Nat. Commun.">
        <title>Thousands of microbial genomes shed light on interconnected biogeochemical processes in an aquifer system.</title>
        <authorList>
            <person name="Anantharaman K."/>
            <person name="Brown C.T."/>
            <person name="Hug L.A."/>
            <person name="Sharon I."/>
            <person name="Castelle C.J."/>
            <person name="Probst A.J."/>
            <person name="Thomas B.C."/>
            <person name="Singh A."/>
            <person name="Wilkins M.J."/>
            <person name="Karaoz U."/>
            <person name="Brodie E.L."/>
            <person name="Williams K.H."/>
            <person name="Hubbard S.S."/>
            <person name="Banfield J.F."/>
        </authorList>
    </citation>
    <scope>NUCLEOTIDE SEQUENCE [LARGE SCALE GENOMIC DNA]</scope>
</reference>
<dbReference type="Proteomes" id="UP000179023">
    <property type="component" value="Unassembled WGS sequence"/>
</dbReference>
<dbReference type="PROSITE" id="PS50059">
    <property type="entry name" value="FKBP_PPIASE"/>
    <property type="match status" value="1"/>
</dbReference>
<comment type="domain">
    <text evidence="11">Consists of 3 domains; the N-terminus binds the ribosome, the middle domain has PPIase activity, while the C-terminus has intrinsic chaperone activity on its own.</text>
</comment>
<organism evidence="15 16">
    <name type="scientific">Candidatus Sungbacteria bacterium RIFCSPHIGHO2_02_FULL_47_11</name>
    <dbReference type="NCBI Taxonomy" id="1802270"/>
    <lineage>
        <taxon>Bacteria</taxon>
        <taxon>Candidatus Sungiibacteriota</taxon>
    </lineage>
</organism>
<accession>A0A1G2KKE5</accession>
<dbReference type="Gene3D" id="1.10.3120.10">
    <property type="entry name" value="Trigger factor, C-terminal domain"/>
    <property type="match status" value="1"/>
</dbReference>
<dbReference type="Pfam" id="PF05697">
    <property type="entry name" value="Trigger_N"/>
    <property type="match status" value="1"/>
</dbReference>
<keyword evidence="11" id="KW-0963">Cytoplasm</keyword>
<dbReference type="InterPro" id="IPR037041">
    <property type="entry name" value="Trigger_fac_C_sf"/>
</dbReference>
<keyword evidence="7 11" id="KW-0143">Chaperone</keyword>
<gene>
    <name evidence="11" type="primary">tig</name>
    <name evidence="15" type="ORF">A3C07_03115</name>
</gene>
<evidence type="ECO:0000256" key="11">
    <source>
        <dbReference type="HAMAP-Rule" id="MF_00303"/>
    </source>
</evidence>
<dbReference type="GO" id="GO:0015031">
    <property type="term" value="P:protein transport"/>
    <property type="evidence" value="ECO:0007669"/>
    <property type="project" value="UniProtKB-UniRule"/>
</dbReference>
<comment type="function">
    <text evidence="11">Involved in protein export. Acts as a chaperone by maintaining the newly synthesized protein in an open conformation. Functions as a peptidyl-prolyl cis-trans isomerase.</text>
</comment>
<dbReference type="InterPro" id="IPR027304">
    <property type="entry name" value="Trigger_fact/SurA_dom_sf"/>
</dbReference>
<evidence type="ECO:0000256" key="1">
    <source>
        <dbReference type="ARBA" id="ARBA00000971"/>
    </source>
</evidence>
<dbReference type="SUPFAM" id="SSF102735">
    <property type="entry name" value="Trigger factor ribosome-binding domain"/>
    <property type="match status" value="1"/>
</dbReference>
<dbReference type="InterPro" id="IPR008881">
    <property type="entry name" value="Trigger_fac_ribosome-bd_bac"/>
</dbReference>
<evidence type="ECO:0000256" key="12">
    <source>
        <dbReference type="PROSITE-ProRule" id="PRU00277"/>
    </source>
</evidence>
<dbReference type="Gene3D" id="3.30.70.1050">
    <property type="entry name" value="Trigger factor ribosome-binding domain"/>
    <property type="match status" value="1"/>
</dbReference>
<dbReference type="EC" id="5.2.1.8" evidence="3 11"/>
<dbReference type="GO" id="GO:0051083">
    <property type="term" value="P:'de novo' cotranslational protein folding"/>
    <property type="evidence" value="ECO:0007669"/>
    <property type="project" value="TreeGrafter"/>
</dbReference>
<dbReference type="InterPro" id="IPR046357">
    <property type="entry name" value="PPIase_dom_sf"/>
</dbReference>
<comment type="caution">
    <text evidence="15">The sequence shown here is derived from an EMBL/GenBank/DDBJ whole genome shotgun (WGS) entry which is preliminary data.</text>
</comment>
<dbReference type="PANTHER" id="PTHR30560">
    <property type="entry name" value="TRIGGER FACTOR CHAPERONE AND PEPTIDYL-PROLYL CIS/TRANS ISOMERASE"/>
    <property type="match status" value="1"/>
</dbReference>
<dbReference type="HAMAP" id="MF_00303">
    <property type="entry name" value="Trigger_factor_Tig"/>
    <property type="match status" value="1"/>
</dbReference>
<evidence type="ECO:0000256" key="8">
    <source>
        <dbReference type="ARBA" id="ARBA00023235"/>
    </source>
</evidence>
<dbReference type="NCBIfam" id="TIGR00115">
    <property type="entry name" value="tig"/>
    <property type="match status" value="1"/>
</dbReference>
<dbReference type="SUPFAM" id="SSF54534">
    <property type="entry name" value="FKBP-like"/>
    <property type="match status" value="1"/>
</dbReference>
<evidence type="ECO:0000256" key="5">
    <source>
        <dbReference type="ARBA" id="ARBA00022618"/>
    </source>
</evidence>
<evidence type="ECO:0000313" key="16">
    <source>
        <dbReference type="Proteomes" id="UP000179023"/>
    </source>
</evidence>
<dbReference type="Gene3D" id="3.10.50.40">
    <property type="match status" value="1"/>
</dbReference>
<dbReference type="PIRSF" id="PIRSF003095">
    <property type="entry name" value="Trigger_factor"/>
    <property type="match status" value="1"/>
</dbReference>
<sequence>MQYNLQTRPRSEVEIEVVVPFSEFEPHVKRAAVLISEETEIKGFRKGKAPYEKVKEAAGEAAIYERAADVAVRKTCQKVMEELVTSNQLPASRPPIGKPEITVTKLAPANEFQYKIKLALLPEVTLPDYKTIARRVQKEKKDVAVSDEEVAQTIEWLRNSRAPLVTVDRPAEKDDSVEIDFEVRHGGVKLEGGDSKNHPLVIGKNKFMPGFEDNLIGMKAREEKTFSLVAPEGWHEKALAGKELEFKTAMRLVQERHLMEVNDDFAKTLGNFESLEALQGNIRNGLMKEKGEKETQRVRSLIIEEVAKNAKMEIPEALVSSELEKMTVDFRSNIEQMGMRWEDYLTHIKKSFEDLKKEWRPEAEKRVRIALCLREIAEKEKIEASEEEVKARADEFLRQFRSVADAEKKIDLDQLLEYTRGIVRNEKVFEFLEKV</sequence>
<evidence type="ECO:0000256" key="9">
    <source>
        <dbReference type="ARBA" id="ARBA00023306"/>
    </source>
</evidence>
<comment type="catalytic activity">
    <reaction evidence="1 11 12">
        <text>[protein]-peptidylproline (omega=180) = [protein]-peptidylproline (omega=0)</text>
        <dbReference type="Rhea" id="RHEA:16237"/>
        <dbReference type="Rhea" id="RHEA-COMP:10747"/>
        <dbReference type="Rhea" id="RHEA-COMP:10748"/>
        <dbReference type="ChEBI" id="CHEBI:83833"/>
        <dbReference type="ChEBI" id="CHEBI:83834"/>
        <dbReference type="EC" id="5.2.1.8"/>
    </reaction>
</comment>
<comment type="similarity">
    <text evidence="2 11 13">Belongs to the FKBP-type PPIase family. Tig subfamily.</text>
</comment>
<dbReference type="InterPro" id="IPR036611">
    <property type="entry name" value="Trigger_fac_ribosome-bd_sf"/>
</dbReference>
<evidence type="ECO:0000256" key="7">
    <source>
        <dbReference type="ARBA" id="ARBA00023186"/>
    </source>
</evidence>
<evidence type="ECO:0000256" key="6">
    <source>
        <dbReference type="ARBA" id="ARBA00023110"/>
    </source>
</evidence>
<evidence type="ECO:0000256" key="4">
    <source>
        <dbReference type="ARBA" id="ARBA00016902"/>
    </source>
</evidence>
<dbReference type="Pfam" id="PF00254">
    <property type="entry name" value="FKBP_C"/>
    <property type="match status" value="1"/>
</dbReference>
<dbReference type="STRING" id="1802270.A3C07_03115"/>
<dbReference type="SUPFAM" id="SSF109998">
    <property type="entry name" value="Triger factor/SurA peptide-binding domain-like"/>
    <property type="match status" value="1"/>
</dbReference>
<protein>
    <recommendedName>
        <fullName evidence="4 11">Trigger factor</fullName>
        <shortName evidence="11">TF</shortName>
        <ecNumber evidence="3 11">5.2.1.8</ecNumber>
    </recommendedName>
    <alternativeName>
        <fullName evidence="10 11">PPIase</fullName>
    </alternativeName>
</protein>
<keyword evidence="5 11" id="KW-0132">Cell division</keyword>
<dbReference type="GO" id="GO:0044183">
    <property type="term" value="F:protein folding chaperone"/>
    <property type="evidence" value="ECO:0007669"/>
    <property type="project" value="TreeGrafter"/>
</dbReference>
<name>A0A1G2KKE5_9BACT</name>
<dbReference type="FunFam" id="3.10.50.40:FF:000001">
    <property type="entry name" value="Trigger factor"/>
    <property type="match status" value="1"/>
</dbReference>
<dbReference type="InterPro" id="IPR005215">
    <property type="entry name" value="Trig_fac"/>
</dbReference>
<evidence type="ECO:0000256" key="10">
    <source>
        <dbReference type="ARBA" id="ARBA00029986"/>
    </source>
</evidence>
<proteinExistence type="inferred from homology"/>
<evidence type="ECO:0000256" key="2">
    <source>
        <dbReference type="ARBA" id="ARBA00005464"/>
    </source>
</evidence>
<dbReference type="GO" id="GO:0003755">
    <property type="term" value="F:peptidyl-prolyl cis-trans isomerase activity"/>
    <property type="evidence" value="ECO:0007669"/>
    <property type="project" value="UniProtKB-UniRule"/>
</dbReference>
<evidence type="ECO:0000256" key="3">
    <source>
        <dbReference type="ARBA" id="ARBA00013194"/>
    </source>
</evidence>
<keyword evidence="9 11" id="KW-0131">Cell cycle</keyword>
<evidence type="ECO:0000256" key="13">
    <source>
        <dbReference type="RuleBase" id="RU003914"/>
    </source>
</evidence>
<keyword evidence="8 11" id="KW-0413">Isomerase</keyword>
<dbReference type="InterPro" id="IPR008880">
    <property type="entry name" value="Trigger_fac_C"/>
</dbReference>
<dbReference type="Pfam" id="PF05698">
    <property type="entry name" value="Trigger_C"/>
    <property type="match status" value="1"/>
</dbReference>
<dbReference type="InterPro" id="IPR001179">
    <property type="entry name" value="PPIase_FKBP_dom"/>
</dbReference>
<feature type="domain" description="PPIase FKBP-type" evidence="14">
    <location>
        <begin position="174"/>
        <end position="262"/>
    </location>
</feature>